<reference evidence="2 3" key="1">
    <citation type="submission" date="2013-03" db="EMBL/GenBank/DDBJ databases">
        <title>The Genome Sequence of Exophiala aquamarina CBS 119918.</title>
        <authorList>
            <consortium name="The Broad Institute Genomics Platform"/>
            <person name="Cuomo C."/>
            <person name="de Hoog S."/>
            <person name="Gorbushina A."/>
            <person name="Walker B."/>
            <person name="Young S.K."/>
            <person name="Zeng Q."/>
            <person name="Gargeya S."/>
            <person name="Fitzgerald M."/>
            <person name="Haas B."/>
            <person name="Abouelleil A."/>
            <person name="Allen A.W."/>
            <person name="Alvarado L."/>
            <person name="Arachchi H.M."/>
            <person name="Berlin A.M."/>
            <person name="Chapman S.B."/>
            <person name="Gainer-Dewar J."/>
            <person name="Goldberg J."/>
            <person name="Griggs A."/>
            <person name="Gujja S."/>
            <person name="Hansen M."/>
            <person name="Howarth C."/>
            <person name="Imamovic A."/>
            <person name="Ireland A."/>
            <person name="Larimer J."/>
            <person name="McCowan C."/>
            <person name="Murphy C."/>
            <person name="Pearson M."/>
            <person name="Poon T.W."/>
            <person name="Priest M."/>
            <person name="Roberts A."/>
            <person name="Saif S."/>
            <person name="Shea T."/>
            <person name="Sisk P."/>
            <person name="Sykes S."/>
            <person name="Wortman J."/>
            <person name="Nusbaum C."/>
            <person name="Birren B."/>
        </authorList>
    </citation>
    <scope>NUCLEOTIDE SEQUENCE [LARGE SCALE GENOMIC DNA]</scope>
    <source>
        <strain evidence="2 3">CBS 119918</strain>
    </source>
</reference>
<accession>A0A072PPX6</accession>
<keyword evidence="3" id="KW-1185">Reference proteome</keyword>
<feature type="compositionally biased region" description="Basic and acidic residues" evidence="1">
    <location>
        <begin position="22"/>
        <end position="31"/>
    </location>
</feature>
<gene>
    <name evidence="2" type="ORF">A1O9_03508</name>
</gene>
<dbReference type="VEuPathDB" id="FungiDB:A1O9_03508"/>
<dbReference type="RefSeq" id="XP_013264526.1">
    <property type="nucleotide sequence ID" value="XM_013409072.1"/>
</dbReference>
<evidence type="ECO:0000256" key="1">
    <source>
        <dbReference type="SAM" id="MobiDB-lite"/>
    </source>
</evidence>
<name>A0A072PPX6_9EURO</name>
<evidence type="ECO:0000313" key="2">
    <source>
        <dbReference type="EMBL" id="KEF61936.1"/>
    </source>
</evidence>
<proteinExistence type="predicted"/>
<dbReference type="AlphaFoldDB" id="A0A072PPX6"/>
<dbReference type="OrthoDB" id="10251048at2759"/>
<protein>
    <submittedName>
        <fullName evidence="2">Uncharacterized protein</fullName>
    </submittedName>
</protein>
<dbReference type="HOGENOM" id="CLU_399549_0_0_1"/>
<evidence type="ECO:0000313" key="3">
    <source>
        <dbReference type="Proteomes" id="UP000027920"/>
    </source>
</evidence>
<sequence>MLGARARAAEYNAYKAATARQASREAEEQRSPPKPVPVSLSAFTKNPFPNRNKGNKAWVPLILEDTPERDRTPSSHHDQDTMSTPTRQTVRVFGESDESRPRSLIPPAPELQSVRVNLPDAPAHTTRQFNVQNHDYSARLLNPTPRRIQPHSILQQNYHNPSSSIKATPANHAPSNLYPTSNQFVHPIFAYGPVMVPDDISPAKQENKLAILSQAYNGPASSLSQTQQQFPGTPHFENTATLPHYPSNHHGDAPPAWLLTQEFTGETECRLHRSAFPNTNSDSLARADGELFNSALPSMTAIEHHASYPETDSSTFGRPQTISYTADFTPLRPGPLSVNLPNEEPYDRKRKMQNFVAVQQALAKTSKTVLHNPKLHRNKVENDLTDARHKQDLSSEVQLTKRHHMSLHILKPPPGLESQYASRPILPFDTPGGDVDTPTYEELRRGFDVGSSDWLELRPVTKMERTRMTRMMKLCSTVEDVDSPQALTDKFSTIRLRGVYSSAEGINPGTRLAREAVNQIAKDYLASRLLQLTTNEDGISSCESGIAEIESASIGAVGNILVNMKASTELSGNEDDDVGYFSKYRPAPEYAIERVRLLAGNSGNVSYFEEETGGFYNAPSRIARDPRFRPASKEGLKSKVNDEWKIRHDLYGRRRL</sequence>
<feature type="compositionally biased region" description="Basic and acidic residues" evidence="1">
    <location>
        <begin position="66"/>
        <end position="80"/>
    </location>
</feature>
<feature type="region of interest" description="Disordered" evidence="1">
    <location>
        <begin position="1"/>
        <end position="88"/>
    </location>
</feature>
<dbReference type="Proteomes" id="UP000027920">
    <property type="component" value="Unassembled WGS sequence"/>
</dbReference>
<dbReference type="GeneID" id="25278442"/>
<organism evidence="2 3">
    <name type="scientific">Exophiala aquamarina CBS 119918</name>
    <dbReference type="NCBI Taxonomy" id="1182545"/>
    <lineage>
        <taxon>Eukaryota</taxon>
        <taxon>Fungi</taxon>
        <taxon>Dikarya</taxon>
        <taxon>Ascomycota</taxon>
        <taxon>Pezizomycotina</taxon>
        <taxon>Eurotiomycetes</taxon>
        <taxon>Chaetothyriomycetidae</taxon>
        <taxon>Chaetothyriales</taxon>
        <taxon>Herpotrichiellaceae</taxon>
        <taxon>Exophiala</taxon>
    </lineage>
</organism>
<dbReference type="EMBL" id="AMGV01000002">
    <property type="protein sequence ID" value="KEF61936.1"/>
    <property type="molecule type" value="Genomic_DNA"/>
</dbReference>
<feature type="compositionally biased region" description="Low complexity" evidence="1">
    <location>
        <begin position="1"/>
        <end position="20"/>
    </location>
</feature>
<comment type="caution">
    <text evidence="2">The sequence shown here is derived from an EMBL/GenBank/DDBJ whole genome shotgun (WGS) entry which is preliminary data.</text>
</comment>